<dbReference type="InterPro" id="IPR051043">
    <property type="entry name" value="Sulfatase_Mod_Factor_Kinase"/>
</dbReference>
<dbReference type="EMBL" id="CAAHFH010000001">
    <property type="protein sequence ID" value="VGO18665.1"/>
    <property type="molecule type" value="Genomic_DNA"/>
</dbReference>
<protein>
    <recommendedName>
        <fullName evidence="2">Sulfatase-modifying factor enzyme-like domain-containing protein</fullName>
    </recommendedName>
</protein>
<evidence type="ECO:0000256" key="1">
    <source>
        <dbReference type="SAM" id="SignalP"/>
    </source>
</evidence>
<dbReference type="InterPro" id="IPR016187">
    <property type="entry name" value="CTDL_fold"/>
</dbReference>
<dbReference type="PANTHER" id="PTHR23150">
    <property type="entry name" value="SULFATASE MODIFYING FACTOR 1, 2"/>
    <property type="match status" value="1"/>
</dbReference>
<feature type="domain" description="Sulfatase-modifying factor enzyme-like" evidence="2">
    <location>
        <begin position="98"/>
        <end position="313"/>
    </location>
</feature>
<dbReference type="RefSeq" id="WP_136060127.1">
    <property type="nucleotide sequence ID" value="NZ_CAAHFH010000001.1"/>
</dbReference>
<accession>A0A6C2UET3</accession>
<dbReference type="Pfam" id="PF03781">
    <property type="entry name" value="FGE-sulfatase"/>
    <property type="match status" value="1"/>
</dbReference>
<evidence type="ECO:0000313" key="4">
    <source>
        <dbReference type="Proteomes" id="UP000346198"/>
    </source>
</evidence>
<name>A0A6C2UET3_9BACT</name>
<proteinExistence type="predicted"/>
<dbReference type="InterPro" id="IPR005532">
    <property type="entry name" value="SUMF_dom"/>
</dbReference>
<sequence length="361" mass="39741">MKKWSVLLLMIGMAAGVSAVETMITCEKIADEVAVSVRWSSSPSMGYRFYGRPNMIIGDWDDLSDQVATPGLFATNLPNAQFFFRAESYELPPPSSGMVMIVAGTNSGTDPDFGAYSLTVDRFWMDTTEVSKEKWDDVALWASNNGYNISTNKGAAKAAGHPVHSIRYIESVLYCNARSEMEGRTPCYTEEGVVFRTFDYVNPFTVDCGFQANGYRLPTGDEWEYAARGGLSGKRFPWGDTITHVKANYYAYYNNPAYPYDLSTVADAGPHRSYWFDGDVFPYTAPVGDLPVNGYGLFNIVGNLAEFTNPDGAITKASQQSSRGGSFNWEADKVRCGDKTMTGGWLSGDTRYGFRAVVSAP</sequence>
<dbReference type="InterPro" id="IPR042095">
    <property type="entry name" value="SUMF_sf"/>
</dbReference>
<reference evidence="3 4" key="1">
    <citation type="submission" date="2019-04" db="EMBL/GenBank/DDBJ databases">
        <authorList>
            <person name="Van Vliet M D."/>
        </authorList>
    </citation>
    <scope>NUCLEOTIDE SEQUENCE [LARGE SCALE GENOMIC DNA]</scope>
    <source>
        <strain evidence="3 4">F21</strain>
    </source>
</reference>
<feature type="chain" id="PRO_5025584412" description="Sulfatase-modifying factor enzyme-like domain-containing protein" evidence="1">
    <location>
        <begin position="20"/>
        <end position="361"/>
    </location>
</feature>
<evidence type="ECO:0000313" key="3">
    <source>
        <dbReference type="EMBL" id="VGO18665.1"/>
    </source>
</evidence>
<dbReference type="PANTHER" id="PTHR23150:SF19">
    <property type="entry name" value="FORMYLGLYCINE-GENERATING ENZYME"/>
    <property type="match status" value="1"/>
</dbReference>
<dbReference type="SUPFAM" id="SSF56436">
    <property type="entry name" value="C-type lectin-like"/>
    <property type="match status" value="1"/>
</dbReference>
<organism evidence="3 4">
    <name type="scientific">Pontiella sulfatireligans</name>
    <dbReference type="NCBI Taxonomy" id="2750658"/>
    <lineage>
        <taxon>Bacteria</taxon>
        <taxon>Pseudomonadati</taxon>
        <taxon>Kiritimatiellota</taxon>
        <taxon>Kiritimatiellia</taxon>
        <taxon>Kiritimatiellales</taxon>
        <taxon>Pontiellaceae</taxon>
        <taxon>Pontiella</taxon>
    </lineage>
</organism>
<keyword evidence="1" id="KW-0732">Signal</keyword>
<keyword evidence="4" id="KW-1185">Reference proteome</keyword>
<evidence type="ECO:0000259" key="2">
    <source>
        <dbReference type="Pfam" id="PF03781"/>
    </source>
</evidence>
<dbReference type="GO" id="GO:0120147">
    <property type="term" value="F:formylglycine-generating oxidase activity"/>
    <property type="evidence" value="ECO:0007669"/>
    <property type="project" value="TreeGrafter"/>
</dbReference>
<dbReference type="Proteomes" id="UP000346198">
    <property type="component" value="Unassembled WGS sequence"/>
</dbReference>
<gene>
    <name evidence="3" type="ORF">SCARR_00718</name>
</gene>
<feature type="signal peptide" evidence="1">
    <location>
        <begin position="1"/>
        <end position="19"/>
    </location>
</feature>
<dbReference type="AlphaFoldDB" id="A0A6C2UET3"/>
<dbReference type="Gene3D" id="3.90.1580.10">
    <property type="entry name" value="paralog of FGE (formylglycine-generating enzyme)"/>
    <property type="match status" value="1"/>
</dbReference>